<keyword evidence="1" id="KW-0732">Signal</keyword>
<feature type="chain" id="PRO_5009123720" evidence="1">
    <location>
        <begin position="18"/>
        <end position="111"/>
    </location>
</feature>
<name>A0A1E3BI91_ASPCR</name>
<reference evidence="2 3" key="1">
    <citation type="journal article" date="2016" name="BMC Genomics">
        <title>Comparative genomic and transcriptomic analyses of the Fuzhuan brick tea-fermentation fungus Aspergillus cristatus.</title>
        <authorList>
            <person name="Ge Y."/>
            <person name="Wang Y."/>
            <person name="Liu Y."/>
            <person name="Tan Y."/>
            <person name="Ren X."/>
            <person name="Zhang X."/>
            <person name="Hyde K.D."/>
            <person name="Liu Y."/>
            <person name="Liu Z."/>
        </authorList>
    </citation>
    <scope>NUCLEOTIDE SEQUENCE [LARGE SCALE GENOMIC DNA]</scope>
    <source>
        <strain evidence="2 3">GZAAS20.1005</strain>
    </source>
</reference>
<dbReference type="EMBL" id="JXNT01000003">
    <property type="protein sequence ID" value="ODM20511.1"/>
    <property type="molecule type" value="Genomic_DNA"/>
</dbReference>
<comment type="caution">
    <text evidence="2">The sequence shown here is derived from an EMBL/GenBank/DDBJ whole genome shotgun (WGS) entry which is preliminary data.</text>
</comment>
<evidence type="ECO:0000313" key="3">
    <source>
        <dbReference type="Proteomes" id="UP000094569"/>
    </source>
</evidence>
<proteinExistence type="predicted"/>
<evidence type="ECO:0000313" key="2">
    <source>
        <dbReference type="EMBL" id="ODM20511.1"/>
    </source>
</evidence>
<dbReference type="Proteomes" id="UP000094569">
    <property type="component" value="Unassembled WGS sequence"/>
</dbReference>
<gene>
    <name evidence="2" type="ORF">SI65_03564</name>
</gene>
<feature type="signal peptide" evidence="1">
    <location>
        <begin position="1"/>
        <end position="17"/>
    </location>
</feature>
<sequence length="111" mass="11854">MIILFNWRIPFASRVSCLLIYGYESPQPEEDEVKSVAAGPARAQQQVIVLLGGEAHDSFVTLEGSGLKAQNRVGPPAACDLRQETCAVVKWFGCAAECSAAQICASQGGRL</sequence>
<evidence type="ECO:0000256" key="1">
    <source>
        <dbReference type="SAM" id="SignalP"/>
    </source>
</evidence>
<dbReference type="AlphaFoldDB" id="A0A1E3BI91"/>
<protein>
    <submittedName>
        <fullName evidence="2">Uncharacterized protein</fullName>
    </submittedName>
</protein>
<organism evidence="2 3">
    <name type="scientific">Aspergillus cristatus</name>
    <name type="common">Chinese Fuzhuan brick tea-fermentation fungus</name>
    <name type="synonym">Eurotium cristatum</name>
    <dbReference type="NCBI Taxonomy" id="573508"/>
    <lineage>
        <taxon>Eukaryota</taxon>
        <taxon>Fungi</taxon>
        <taxon>Dikarya</taxon>
        <taxon>Ascomycota</taxon>
        <taxon>Pezizomycotina</taxon>
        <taxon>Eurotiomycetes</taxon>
        <taxon>Eurotiomycetidae</taxon>
        <taxon>Eurotiales</taxon>
        <taxon>Aspergillaceae</taxon>
        <taxon>Aspergillus</taxon>
        <taxon>Aspergillus subgen. Aspergillus</taxon>
    </lineage>
</organism>
<accession>A0A1E3BI91</accession>
<dbReference type="VEuPathDB" id="FungiDB:SI65_03564"/>
<keyword evidence="3" id="KW-1185">Reference proteome</keyword>